<proteinExistence type="predicted"/>
<evidence type="ECO:0000313" key="2">
    <source>
        <dbReference type="EMBL" id="NYZ22309.1"/>
    </source>
</evidence>
<keyword evidence="1" id="KW-0812">Transmembrane</keyword>
<sequence>MSGSLEDLAIATYKPLFEAERTRRDQIRASLGVPMTAMSVTMVGFGVLLNNFVWRVDTVLGLALSGLVVALALASAACLATGLVLLVRADRPEVRMDPSSLTEIQRFAKARKDELKSLGSSTAGEVVLREVKAFLAEDYAECYVYMVEVNARLLRLRDSALRLLAAALVMLLVAFVVTGLDKHHAIDVLASASGQADRRGVY</sequence>
<evidence type="ECO:0000313" key="3">
    <source>
        <dbReference type="Proteomes" id="UP000584642"/>
    </source>
</evidence>
<dbReference type="Proteomes" id="UP000584642">
    <property type="component" value="Unassembled WGS sequence"/>
</dbReference>
<feature type="transmembrane region" description="Helical" evidence="1">
    <location>
        <begin position="160"/>
        <end position="180"/>
    </location>
</feature>
<feature type="transmembrane region" description="Helical" evidence="1">
    <location>
        <begin position="59"/>
        <end position="87"/>
    </location>
</feature>
<dbReference type="RefSeq" id="WP_180284079.1">
    <property type="nucleotide sequence ID" value="NZ_JABFDB010000016.1"/>
</dbReference>
<dbReference type="EMBL" id="JABFDB010000016">
    <property type="protein sequence ID" value="NYZ22309.1"/>
    <property type="molecule type" value="Genomic_DNA"/>
</dbReference>
<protein>
    <submittedName>
        <fullName evidence="2">Uncharacterized protein</fullName>
    </submittedName>
</protein>
<organism evidence="2 3">
    <name type="scientific">Azospirillum oleiclasticum</name>
    <dbReference type="NCBI Taxonomy" id="2735135"/>
    <lineage>
        <taxon>Bacteria</taxon>
        <taxon>Pseudomonadati</taxon>
        <taxon>Pseudomonadota</taxon>
        <taxon>Alphaproteobacteria</taxon>
        <taxon>Rhodospirillales</taxon>
        <taxon>Azospirillaceae</taxon>
        <taxon>Azospirillum</taxon>
    </lineage>
</organism>
<gene>
    <name evidence="2" type="ORF">HND93_21575</name>
</gene>
<reference evidence="2 3" key="1">
    <citation type="submission" date="2020-05" db="EMBL/GenBank/DDBJ databases">
        <title>Azospirillum oleiclasticum sp. nov, a nitrogen-fixing and heavy crude oil-emulsifying bacterium isolated from the crude oil of Yumen Oilfield.</title>
        <authorList>
            <person name="Wu D."/>
            <person name="Cai M."/>
            <person name="Zhang X."/>
        </authorList>
    </citation>
    <scope>NUCLEOTIDE SEQUENCE [LARGE SCALE GENOMIC DNA]</scope>
    <source>
        <strain evidence="2 3">ROY-1-1-2</strain>
    </source>
</reference>
<keyword evidence="1" id="KW-0472">Membrane</keyword>
<comment type="caution">
    <text evidence="2">The sequence shown here is derived from an EMBL/GenBank/DDBJ whole genome shotgun (WGS) entry which is preliminary data.</text>
</comment>
<accession>A0ABX2TH03</accession>
<feature type="transmembrane region" description="Helical" evidence="1">
    <location>
        <begin position="31"/>
        <end position="53"/>
    </location>
</feature>
<name>A0ABX2TH03_9PROT</name>
<keyword evidence="3" id="KW-1185">Reference proteome</keyword>
<keyword evidence="1" id="KW-1133">Transmembrane helix</keyword>
<evidence type="ECO:0000256" key="1">
    <source>
        <dbReference type="SAM" id="Phobius"/>
    </source>
</evidence>